<dbReference type="SUPFAM" id="SSF55874">
    <property type="entry name" value="ATPase domain of HSP90 chaperone/DNA topoisomerase II/histidine kinase"/>
    <property type="match status" value="1"/>
</dbReference>
<dbReference type="NCBIfam" id="TIGR00229">
    <property type="entry name" value="sensory_box"/>
    <property type="match status" value="1"/>
</dbReference>
<feature type="domain" description="Response regulatory" evidence="8">
    <location>
        <begin position="6"/>
        <end position="122"/>
    </location>
</feature>
<dbReference type="SMART" id="SM00388">
    <property type="entry name" value="HisKA"/>
    <property type="match status" value="1"/>
</dbReference>
<dbReference type="GO" id="GO:0009927">
    <property type="term" value="F:histidine phosphotransfer kinase activity"/>
    <property type="evidence" value="ECO:0007669"/>
    <property type="project" value="TreeGrafter"/>
</dbReference>
<dbReference type="InterPro" id="IPR036097">
    <property type="entry name" value="HisK_dim/P_sf"/>
</dbReference>
<keyword evidence="5" id="KW-0418">Kinase</keyword>
<comment type="catalytic activity">
    <reaction evidence="1">
        <text>ATP + protein L-histidine = ADP + protein N-phospho-L-histidine.</text>
        <dbReference type="EC" id="2.7.13.3"/>
    </reaction>
</comment>
<dbReference type="InterPro" id="IPR001610">
    <property type="entry name" value="PAC"/>
</dbReference>
<feature type="domain" description="PAS" evidence="9">
    <location>
        <begin position="140"/>
        <end position="210"/>
    </location>
</feature>
<keyword evidence="3 6" id="KW-0597">Phosphoprotein</keyword>
<dbReference type="InterPro" id="IPR001789">
    <property type="entry name" value="Sig_transdc_resp-reg_receiver"/>
</dbReference>
<keyword evidence="4" id="KW-0808">Transferase</keyword>
<dbReference type="EMBL" id="JADJEV010000005">
    <property type="protein sequence ID" value="MBK6975063.1"/>
    <property type="molecule type" value="Genomic_DNA"/>
</dbReference>
<reference evidence="11" key="1">
    <citation type="submission" date="2020-10" db="EMBL/GenBank/DDBJ databases">
        <title>Connecting structure to function with the recovery of over 1000 high-quality activated sludge metagenome-assembled genomes encoding full-length rRNA genes using long-read sequencing.</title>
        <authorList>
            <person name="Singleton C.M."/>
            <person name="Petriglieri F."/>
            <person name="Kristensen J.M."/>
            <person name="Kirkegaard R.H."/>
            <person name="Michaelsen T.Y."/>
            <person name="Andersen M.H."/>
            <person name="Karst S.M."/>
            <person name="Dueholm M.S."/>
            <person name="Nielsen P.H."/>
            <person name="Albertsen M."/>
        </authorList>
    </citation>
    <scope>NUCLEOTIDE SEQUENCE</scope>
    <source>
        <strain evidence="11">Bjer_18-Q3-R1-45_BAT3C.347</strain>
    </source>
</reference>
<evidence type="ECO:0000256" key="3">
    <source>
        <dbReference type="ARBA" id="ARBA00022553"/>
    </source>
</evidence>
<evidence type="ECO:0000259" key="10">
    <source>
        <dbReference type="PROSITE" id="PS50113"/>
    </source>
</evidence>
<evidence type="ECO:0000313" key="12">
    <source>
        <dbReference type="Proteomes" id="UP000807785"/>
    </source>
</evidence>
<dbReference type="Pfam" id="PF02518">
    <property type="entry name" value="HATPase_c"/>
    <property type="match status" value="1"/>
</dbReference>
<evidence type="ECO:0000256" key="2">
    <source>
        <dbReference type="ARBA" id="ARBA00012438"/>
    </source>
</evidence>
<proteinExistence type="predicted"/>
<dbReference type="SMART" id="SM00091">
    <property type="entry name" value="PAS"/>
    <property type="match status" value="1"/>
</dbReference>
<evidence type="ECO:0000256" key="6">
    <source>
        <dbReference type="PROSITE-ProRule" id="PRU00169"/>
    </source>
</evidence>
<dbReference type="Proteomes" id="UP000807785">
    <property type="component" value="Unassembled WGS sequence"/>
</dbReference>
<dbReference type="CDD" id="cd00082">
    <property type="entry name" value="HisKA"/>
    <property type="match status" value="1"/>
</dbReference>
<dbReference type="Pfam" id="PF00512">
    <property type="entry name" value="HisKA"/>
    <property type="match status" value="1"/>
</dbReference>
<dbReference type="SMART" id="SM00387">
    <property type="entry name" value="HATPase_c"/>
    <property type="match status" value="1"/>
</dbReference>
<accession>A0A9D7E744</accession>
<evidence type="ECO:0000259" key="9">
    <source>
        <dbReference type="PROSITE" id="PS50112"/>
    </source>
</evidence>
<dbReference type="PROSITE" id="PS50112">
    <property type="entry name" value="PAS"/>
    <property type="match status" value="1"/>
</dbReference>
<dbReference type="InterPro" id="IPR004358">
    <property type="entry name" value="Sig_transdc_His_kin-like_C"/>
</dbReference>
<dbReference type="InterPro" id="IPR003594">
    <property type="entry name" value="HATPase_dom"/>
</dbReference>
<evidence type="ECO:0000313" key="11">
    <source>
        <dbReference type="EMBL" id="MBK6975063.1"/>
    </source>
</evidence>
<dbReference type="AlphaFoldDB" id="A0A9D7E744"/>
<dbReference type="Gene3D" id="3.40.50.2300">
    <property type="match status" value="2"/>
</dbReference>
<feature type="domain" description="Histidine kinase" evidence="7">
    <location>
        <begin position="284"/>
        <end position="498"/>
    </location>
</feature>
<dbReference type="GO" id="GO:0000155">
    <property type="term" value="F:phosphorelay sensor kinase activity"/>
    <property type="evidence" value="ECO:0007669"/>
    <property type="project" value="InterPro"/>
</dbReference>
<dbReference type="CDD" id="cd00130">
    <property type="entry name" value="PAS"/>
    <property type="match status" value="1"/>
</dbReference>
<evidence type="ECO:0000259" key="8">
    <source>
        <dbReference type="PROSITE" id="PS50110"/>
    </source>
</evidence>
<dbReference type="PANTHER" id="PTHR43047:SF9">
    <property type="entry name" value="HISTIDINE KINASE"/>
    <property type="match status" value="1"/>
</dbReference>
<dbReference type="Pfam" id="PF08447">
    <property type="entry name" value="PAS_3"/>
    <property type="match status" value="1"/>
</dbReference>
<dbReference type="Gene3D" id="3.30.450.20">
    <property type="entry name" value="PAS domain"/>
    <property type="match status" value="1"/>
</dbReference>
<dbReference type="PROSITE" id="PS50113">
    <property type="entry name" value="PAC"/>
    <property type="match status" value="1"/>
</dbReference>
<dbReference type="FunFam" id="3.30.565.10:FF:000049">
    <property type="entry name" value="Two-component sensor histidine kinase"/>
    <property type="match status" value="1"/>
</dbReference>
<dbReference type="SMART" id="SM00086">
    <property type="entry name" value="PAC"/>
    <property type="match status" value="1"/>
</dbReference>
<dbReference type="PANTHER" id="PTHR43047">
    <property type="entry name" value="TWO-COMPONENT HISTIDINE PROTEIN KINASE"/>
    <property type="match status" value="1"/>
</dbReference>
<dbReference type="InterPro" id="IPR036890">
    <property type="entry name" value="HATPase_C_sf"/>
</dbReference>
<dbReference type="InterPro" id="IPR035965">
    <property type="entry name" value="PAS-like_dom_sf"/>
</dbReference>
<dbReference type="CDD" id="cd00156">
    <property type="entry name" value="REC"/>
    <property type="match status" value="2"/>
</dbReference>
<evidence type="ECO:0000256" key="1">
    <source>
        <dbReference type="ARBA" id="ARBA00000085"/>
    </source>
</evidence>
<dbReference type="PROSITE" id="PS50110">
    <property type="entry name" value="RESPONSE_REGULATORY"/>
    <property type="match status" value="2"/>
</dbReference>
<comment type="caution">
    <text evidence="11">The sequence shown here is derived from an EMBL/GenBank/DDBJ whole genome shotgun (WGS) entry which is preliminary data.</text>
</comment>
<dbReference type="InterPro" id="IPR011006">
    <property type="entry name" value="CheY-like_superfamily"/>
</dbReference>
<feature type="domain" description="PAC" evidence="10">
    <location>
        <begin position="214"/>
        <end position="266"/>
    </location>
</feature>
<organism evidence="11 12">
    <name type="scientific">Candidatus Methylophosphatis roskildensis</name>
    <dbReference type="NCBI Taxonomy" id="2899263"/>
    <lineage>
        <taxon>Bacteria</taxon>
        <taxon>Pseudomonadati</taxon>
        <taxon>Pseudomonadota</taxon>
        <taxon>Betaproteobacteria</taxon>
        <taxon>Nitrosomonadales</taxon>
        <taxon>Sterolibacteriaceae</taxon>
        <taxon>Candidatus Methylophosphatis</taxon>
    </lineage>
</organism>
<dbReference type="Gene3D" id="3.30.565.10">
    <property type="entry name" value="Histidine kinase-like ATPase, C-terminal domain"/>
    <property type="match status" value="1"/>
</dbReference>
<dbReference type="GO" id="GO:0005886">
    <property type="term" value="C:plasma membrane"/>
    <property type="evidence" value="ECO:0007669"/>
    <property type="project" value="TreeGrafter"/>
</dbReference>
<dbReference type="InterPro" id="IPR003661">
    <property type="entry name" value="HisK_dim/P_dom"/>
</dbReference>
<dbReference type="SUPFAM" id="SSF47384">
    <property type="entry name" value="Homodimeric domain of signal transducing histidine kinase"/>
    <property type="match status" value="1"/>
</dbReference>
<dbReference type="Pfam" id="PF00072">
    <property type="entry name" value="Response_reg"/>
    <property type="match status" value="2"/>
</dbReference>
<evidence type="ECO:0000256" key="5">
    <source>
        <dbReference type="ARBA" id="ARBA00022777"/>
    </source>
</evidence>
<dbReference type="SUPFAM" id="SSF55785">
    <property type="entry name" value="PYP-like sensor domain (PAS domain)"/>
    <property type="match status" value="1"/>
</dbReference>
<dbReference type="InterPro" id="IPR000700">
    <property type="entry name" value="PAS-assoc_C"/>
</dbReference>
<gene>
    <name evidence="11" type="ORF">IPH26_19725</name>
</gene>
<dbReference type="PROSITE" id="PS50109">
    <property type="entry name" value="HIS_KIN"/>
    <property type="match status" value="1"/>
</dbReference>
<sequence length="641" mass="70249">MTEPLDVLVIEDDESDYHLISRELTRGDRPVRCVRVDSRAALIDALEHGHWDAVLSDYYLPGLSFADCLSFVRGRLPEVPLILVSGGIGEEAAVEWLKRGVSDYVLKDRLSRLGDVLARCLREVDARRSRQIAEAALRESEARFRATFEQVAVGIAHLATDSSLLWANERLCSLLGYFFDEIRDTDGRKLIDPEDRGLGRRLYRRLIVGQIDHFSQELRCLHANGTSIWCNVTLSVARHDDARTDYLIAVVEDIRRRKHIEQQLGEALAEAHRADAAKTRFLAAASHDLRQPAQSLVMFVALLKNKLSGGPLATAITQMESAVGALTGMLAGMLDLSRLDAGVVEPKLATVNVADMLRNLASEYALCADAVGLRLRLATGRKRSVLTDSTLLERILRNLLENALRYTKSGGIVIGCRRHGALLRIEIVDSGIGIESLHLDAIFEELFQVGNIARDRSQGLGLGLAIVRRIARLIGAQIEVRSRPGKGSRFSVILPLAENRDVKSGLTGSNLGSGLTLLVIDDDPCVRKGIEMALECYGYAVLAAEDETRAIELLDRQGSPPHLIIADYRLGPGRTGVEVAQSICDRWATPVPAVILTGDTRPERIQQVLATGFAILHKPAGVDALLAAIQSLIARPDAEIV</sequence>
<dbReference type="InterPro" id="IPR013655">
    <property type="entry name" value="PAS_fold_3"/>
</dbReference>
<evidence type="ECO:0000256" key="4">
    <source>
        <dbReference type="ARBA" id="ARBA00022679"/>
    </source>
</evidence>
<feature type="modified residue" description="4-aspartylphosphate" evidence="6">
    <location>
        <position position="57"/>
    </location>
</feature>
<feature type="domain" description="Response regulatory" evidence="8">
    <location>
        <begin position="516"/>
        <end position="633"/>
    </location>
</feature>
<dbReference type="SMART" id="SM00448">
    <property type="entry name" value="REC"/>
    <property type="match status" value="2"/>
</dbReference>
<dbReference type="EC" id="2.7.13.3" evidence="2"/>
<dbReference type="SUPFAM" id="SSF52172">
    <property type="entry name" value="CheY-like"/>
    <property type="match status" value="2"/>
</dbReference>
<dbReference type="PRINTS" id="PR00344">
    <property type="entry name" value="BCTRLSENSOR"/>
</dbReference>
<dbReference type="Gene3D" id="1.10.287.130">
    <property type="match status" value="1"/>
</dbReference>
<feature type="modified residue" description="4-aspartylphosphate" evidence="6">
    <location>
        <position position="567"/>
    </location>
</feature>
<name>A0A9D7E744_9PROT</name>
<evidence type="ECO:0000259" key="7">
    <source>
        <dbReference type="PROSITE" id="PS50109"/>
    </source>
</evidence>
<dbReference type="InterPro" id="IPR000014">
    <property type="entry name" value="PAS"/>
</dbReference>
<dbReference type="InterPro" id="IPR005467">
    <property type="entry name" value="His_kinase_dom"/>
</dbReference>
<protein>
    <recommendedName>
        <fullName evidence="2">histidine kinase</fullName>
        <ecNumber evidence="2">2.7.13.3</ecNumber>
    </recommendedName>
</protein>